<comment type="subcellular location">
    <subcellularLocation>
        <location evidence="1">Cell membrane</location>
        <topology evidence="1">Multi-pass membrane protein</topology>
    </subcellularLocation>
</comment>
<reference evidence="9 10" key="1">
    <citation type="submission" date="2015-06" db="EMBL/GenBank/DDBJ databases">
        <title>Draft genome assembly of filamentous brackish cyanobacterium Limnoraphis robusta strain CS-951.</title>
        <authorList>
            <person name="Willis A."/>
            <person name="Parks M."/>
            <person name="Burford M.A."/>
        </authorList>
    </citation>
    <scope>NUCLEOTIDE SEQUENCE [LARGE SCALE GENOMIC DNA]</scope>
    <source>
        <strain evidence="9 10">CS-951</strain>
    </source>
</reference>
<keyword evidence="6 8" id="KW-1133">Transmembrane helix</keyword>
<evidence type="ECO:0000313" key="10">
    <source>
        <dbReference type="Proteomes" id="UP000033607"/>
    </source>
</evidence>
<feature type="transmembrane region" description="Helical" evidence="8">
    <location>
        <begin position="397"/>
        <end position="415"/>
    </location>
</feature>
<dbReference type="Proteomes" id="UP000033607">
    <property type="component" value="Unassembled WGS sequence"/>
</dbReference>
<keyword evidence="3" id="KW-0328">Glycosyltransferase</keyword>
<dbReference type="AlphaFoldDB" id="A0A0F5YC73"/>
<sequence>MTKQTSMQTFWAFHRSRFYGLLLLGCWFVLALGLRLTLLASKPVWSDEFATLVFSLGHRFRSLPFDVPISLDTLLSPLRLDSTTSIASVPENLFRESNHPPVYFMLTHLWVKLFGQDGDFVSIWGARSLSAILGAATVPAMFALAWLAFRSSLVAQMAAALMAISPYGVYLAQEARHYTLAVIFIIASLGCLITTILKIQQKNSLPVWIGLLWVIINTLGIAVHFFVVFTLAAEGLVMLAFWLKSCQFKPFKIPPWKTWRGVYIAAVGSAVGGLVWLPIFLNISNPDSELIRWTFHGDPVGDFLEPIVRLIAWISTMIVILPVENQPLSVIVLSGLMILGVVVLTGKLLKDSWLLYPQHWRWPKMILAGFITSAILIILTITYGFSMDLTLVARYHFTYFPAIILLVAAAFAVCWEIPGKYYWRQKGIVLIGCVGLIGAFTVATHLAYQKPDRSDLAADYIAESLTPNIPTLIATVHKSHEQTGEMMSIAWELKRLGITENLPQFILAQKLGNPEIPMTTLSRTIDRSSRPVNLWLINFSAPFEPEMHNCSHEPDFKSEVPGYHLRMYRCLSSKQSSKSGNFFV</sequence>
<keyword evidence="4" id="KW-0808">Transferase</keyword>
<evidence type="ECO:0000256" key="8">
    <source>
        <dbReference type="SAM" id="Phobius"/>
    </source>
</evidence>
<feature type="transmembrane region" description="Helical" evidence="8">
    <location>
        <begin position="366"/>
        <end position="385"/>
    </location>
</feature>
<dbReference type="GO" id="GO:0010041">
    <property type="term" value="P:response to iron(III) ion"/>
    <property type="evidence" value="ECO:0007669"/>
    <property type="project" value="TreeGrafter"/>
</dbReference>
<feature type="transmembrane region" description="Helical" evidence="8">
    <location>
        <begin position="327"/>
        <end position="345"/>
    </location>
</feature>
<keyword evidence="2" id="KW-1003">Cell membrane</keyword>
<comment type="caution">
    <text evidence="9">The sequence shown here is derived from an EMBL/GenBank/DDBJ whole genome shotgun (WGS) entry which is preliminary data.</text>
</comment>
<dbReference type="GO" id="GO:0005886">
    <property type="term" value="C:plasma membrane"/>
    <property type="evidence" value="ECO:0007669"/>
    <property type="project" value="UniProtKB-SubCell"/>
</dbReference>
<accession>A0A0F5YC73</accession>
<dbReference type="PATRIC" id="fig|1637645.4.peg.1558"/>
<evidence type="ECO:0000256" key="5">
    <source>
        <dbReference type="ARBA" id="ARBA00022692"/>
    </source>
</evidence>
<feature type="transmembrane region" description="Helical" evidence="8">
    <location>
        <begin position="209"/>
        <end position="242"/>
    </location>
</feature>
<name>A0A0F5YC73_9CYAN</name>
<keyword evidence="7 8" id="KW-0472">Membrane</keyword>
<evidence type="ECO:0000256" key="1">
    <source>
        <dbReference type="ARBA" id="ARBA00004651"/>
    </source>
</evidence>
<evidence type="ECO:0000313" key="9">
    <source>
        <dbReference type="EMBL" id="KKD36358.1"/>
    </source>
</evidence>
<protein>
    <submittedName>
        <fullName evidence="9">Uncharacterized protein</fullName>
    </submittedName>
</protein>
<dbReference type="InterPro" id="IPR050297">
    <property type="entry name" value="LipidA_mod_glycosyltrf_83"/>
</dbReference>
<evidence type="ECO:0000256" key="4">
    <source>
        <dbReference type="ARBA" id="ARBA00022679"/>
    </source>
</evidence>
<evidence type="ECO:0000256" key="7">
    <source>
        <dbReference type="ARBA" id="ARBA00023136"/>
    </source>
</evidence>
<dbReference type="GO" id="GO:0016763">
    <property type="term" value="F:pentosyltransferase activity"/>
    <property type="evidence" value="ECO:0007669"/>
    <property type="project" value="TreeGrafter"/>
</dbReference>
<gene>
    <name evidence="9" type="ORF">WN50_20250</name>
</gene>
<proteinExistence type="predicted"/>
<dbReference type="PANTHER" id="PTHR33908">
    <property type="entry name" value="MANNOSYLTRANSFERASE YKCB-RELATED"/>
    <property type="match status" value="1"/>
</dbReference>
<dbReference type="EMBL" id="LATL02000079">
    <property type="protein sequence ID" value="KKD36358.1"/>
    <property type="molecule type" value="Genomic_DNA"/>
</dbReference>
<keyword evidence="5 8" id="KW-0812">Transmembrane</keyword>
<feature type="transmembrane region" description="Helical" evidence="8">
    <location>
        <begin position="427"/>
        <end position="448"/>
    </location>
</feature>
<feature type="transmembrane region" description="Helical" evidence="8">
    <location>
        <begin position="124"/>
        <end position="146"/>
    </location>
</feature>
<feature type="transmembrane region" description="Helical" evidence="8">
    <location>
        <begin position="262"/>
        <end position="283"/>
    </location>
</feature>
<dbReference type="GO" id="GO:0009103">
    <property type="term" value="P:lipopolysaccharide biosynthetic process"/>
    <property type="evidence" value="ECO:0007669"/>
    <property type="project" value="UniProtKB-ARBA"/>
</dbReference>
<organism evidence="9 10">
    <name type="scientific">Limnoraphis robusta CS-951</name>
    <dbReference type="NCBI Taxonomy" id="1637645"/>
    <lineage>
        <taxon>Bacteria</taxon>
        <taxon>Bacillati</taxon>
        <taxon>Cyanobacteriota</taxon>
        <taxon>Cyanophyceae</taxon>
        <taxon>Oscillatoriophycideae</taxon>
        <taxon>Oscillatoriales</taxon>
        <taxon>Sirenicapillariaceae</taxon>
        <taxon>Limnoraphis</taxon>
    </lineage>
</organism>
<dbReference type="PANTHER" id="PTHR33908:SF3">
    <property type="entry name" value="UNDECAPRENYL PHOSPHATE-ALPHA-4-AMINO-4-DEOXY-L-ARABINOSE ARABINOSYL TRANSFERASE"/>
    <property type="match status" value="1"/>
</dbReference>
<evidence type="ECO:0000256" key="2">
    <source>
        <dbReference type="ARBA" id="ARBA00022475"/>
    </source>
</evidence>
<evidence type="ECO:0000256" key="3">
    <source>
        <dbReference type="ARBA" id="ARBA00022676"/>
    </source>
</evidence>
<feature type="transmembrane region" description="Helical" evidence="8">
    <location>
        <begin position="178"/>
        <end position="197"/>
    </location>
</feature>
<evidence type="ECO:0000256" key="6">
    <source>
        <dbReference type="ARBA" id="ARBA00022989"/>
    </source>
</evidence>